<dbReference type="GO" id="GO:0042575">
    <property type="term" value="C:DNA polymerase complex"/>
    <property type="evidence" value="ECO:0007669"/>
    <property type="project" value="UniProtKB-ARBA"/>
</dbReference>
<dbReference type="PANTHER" id="PTHR19446">
    <property type="entry name" value="REVERSE TRANSCRIPTASES"/>
    <property type="match status" value="1"/>
</dbReference>
<reference evidence="2 3" key="1">
    <citation type="submission" date="2021-06" db="EMBL/GenBank/DDBJ databases">
        <title>Caerostris darwini draft genome.</title>
        <authorList>
            <person name="Kono N."/>
            <person name="Arakawa K."/>
        </authorList>
    </citation>
    <scope>NUCLEOTIDE SEQUENCE [LARGE SCALE GENOMIC DNA]</scope>
</reference>
<dbReference type="InterPro" id="IPR043502">
    <property type="entry name" value="DNA/RNA_pol_sf"/>
</dbReference>
<dbReference type="Proteomes" id="UP001054837">
    <property type="component" value="Unassembled WGS sequence"/>
</dbReference>
<keyword evidence="2" id="KW-0808">Transferase</keyword>
<dbReference type="CDD" id="cd09276">
    <property type="entry name" value="Rnase_HI_RT_non_LTR"/>
    <property type="match status" value="1"/>
</dbReference>
<dbReference type="SUPFAM" id="SSF56672">
    <property type="entry name" value="DNA/RNA polymerases"/>
    <property type="match status" value="1"/>
</dbReference>
<keyword evidence="2" id="KW-0548">Nucleotidyltransferase</keyword>
<dbReference type="PROSITE" id="PS50878">
    <property type="entry name" value="RT_POL"/>
    <property type="match status" value="1"/>
</dbReference>
<evidence type="ECO:0000259" key="1">
    <source>
        <dbReference type="PROSITE" id="PS50878"/>
    </source>
</evidence>
<dbReference type="GO" id="GO:0003676">
    <property type="term" value="F:nucleic acid binding"/>
    <property type="evidence" value="ECO:0007669"/>
    <property type="project" value="InterPro"/>
</dbReference>
<dbReference type="Pfam" id="PF00075">
    <property type="entry name" value="RNase_H"/>
    <property type="match status" value="1"/>
</dbReference>
<evidence type="ECO:0000313" key="3">
    <source>
        <dbReference type="Proteomes" id="UP001054837"/>
    </source>
</evidence>
<comment type="caution">
    <text evidence="2">The sequence shown here is derived from an EMBL/GenBank/DDBJ whole genome shotgun (WGS) entry which is preliminary data.</text>
</comment>
<keyword evidence="2" id="KW-0695">RNA-directed DNA polymerase</keyword>
<proteinExistence type="predicted"/>
<dbReference type="InterPro" id="IPR002156">
    <property type="entry name" value="RNaseH_domain"/>
</dbReference>
<dbReference type="GO" id="GO:0004523">
    <property type="term" value="F:RNA-DNA hybrid ribonuclease activity"/>
    <property type="evidence" value="ECO:0007669"/>
    <property type="project" value="InterPro"/>
</dbReference>
<sequence length="556" mass="63596">MGPRSWSPEGSNILDTSPHRYQGSQPGALVSEWDCCSDRSLVLQAFGQVRFILKLTLLGDKDNKELNHPSHFRPICILPCWGKVLDKIICDRLSYYLEANKLLNIKQFGFRKNKSTILVIKNILDFHNTSREEKNITLLVSIDMSHAFNAVDWEKMKAKIFALPIPHYLKAIVCDFLQDRQVILHGISRPYNRGIPQGSCLGPILWNIFVNDLLDTNFGTNIQVQAFADDILLMMRAPASYCFSKDSVKPLQLIESWTKNNDLTINLDKTCFTILSPKNFTHIPTIKIAGNKIKFNKNLKYLGIHFDAKLNWNFHLNTVQDKINNLHQKLIRITRATWGLNPKVKKDIYLKVIERVISYGQEIWFQDKSKQNIKILQLQRIGLLNITKCYKTVATDSLQVLAGTPPLDTKLRFQQVFHRLKIHGEEIHIGDLAIQPNNFTFLKPIFPPWSRCSIKWSLFRQELPGLSVFTDGSKMNGKVGGAFVVFNHHLEVHHDCFRLSDNATVYSAELLAIKKAIEYTILNDLPVVTIISDSRSVLMAVENVNNGYHLHQGKVT</sequence>
<dbReference type="GO" id="GO:0003964">
    <property type="term" value="F:RNA-directed DNA polymerase activity"/>
    <property type="evidence" value="ECO:0007669"/>
    <property type="project" value="UniProtKB-KW"/>
</dbReference>
<dbReference type="InterPro" id="IPR036397">
    <property type="entry name" value="RNaseH_sf"/>
</dbReference>
<organism evidence="2 3">
    <name type="scientific">Caerostris darwini</name>
    <dbReference type="NCBI Taxonomy" id="1538125"/>
    <lineage>
        <taxon>Eukaryota</taxon>
        <taxon>Metazoa</taxon>
        <taxon>Ecdysozoa</taxon>
        <taxon>Arthropoda</taxon>
        <taxon>Chelicerata</taxon>
        <taxon>Arachnida</taxon>
        <taxon>Araneae</taxon>
        <taxon>Araneomorphae</taxon>
        <taxon>Entelegynae</taxon>
        <taxon>Araneoidea</taxon>
        <taxon>Araneidae</taxon>
        <taxon>Caerostris</taxon>
    </lineage>
</organism>
<name>A0AAV4STU3_9ARAC</name>
<dbReference type="CDD" id="cd01650">
    <property type="entry name" value="RT_nLTR_like"/>
    <property type="match status" value="1"/>
</dbReference>
<dbReference type="SUPFAM" id="SSF53098">
    <property type="entry name" value="Ribonuclease H-like"/>
    <property type="match status" value="1"/>
</dbReference>
<evidence type="ECO:0000313" key="2">
    <source>
        <dbReference type="EMBL" id="GIY37474.1"/>
    </source>
</evidence>
<protein>
    <submittedName>
        <fullName evidence="2">RNA-directed DNA polymerase from mobile element jockey</fullName>
    </submittedName>
</protein>
<dbReference type="Pfam" id="PF00078">
    <property type="entry name" value="RVT_1"/>
    <property type="match status" value="1"/>
</dbReference>
<gene>
    <name evidence="2" type="primary">pol</name>
    <name evidence="2" type="ORF">CDAR_458981</name>
</gene>
<accession>A0AAV4STU3</accession>
<dbReference type="InterPro" id="IPR000477">
    <property type="entry name" value="RT_dom"/>
</dbReference>
<dbReference type="EMBL" id="BPLQ01008450">
    <property type="protein sequence ID" value="GIY37474.1"/>
    <property type="molecule type" value="Genomic_DNA"/>
</dbReference>
<dbReference type="AlphaFoldDB" id="A0AAV4STU3"/>
<dbReference type="Gene3D" id="3.30.420.10">
    <property type="entry name" value="Ribonuclease H-like superfamily/Ribonuclease H"/>
    <property type="match status" value="1"/>
</dbReference>
<keyword evidence="3" id="KW-1185">Reference proteome</keyword>
<feature type="domain" description="Reverse transcriptase" evidence="1">
    <location>
        <begin position="39"/>
        <end position="306"/>
    </location>
</feature>
<dbReference type="InterPro" id="IPR012337">
    <property type="entry name" value="RNaseH-like_sf"/>
</dbReference>